<proteinExistence type="predicted"/>
<name>A0ABQ1DWD4_9FIRM</name>
<evidence type="ECO:0000313" key="2">
    <source>
        <dbReference type="EMBL" id="GFO87035.1"/>
    </source>
</evidence>
<evidence type="ECO:0000313" key="3">
    <source>
        <dbReference type="Proteomes" id="UP000620147"/>
    </source>
</evidence>
<keyword evidence="3" id="KW-1185">Reference proteome</keyword>
<feature type="region of interest" description="Disordered" evidence="1">
    <location>
        <begin position="130"/>
        <end position="156"/>
    </location>
</feature>
<comment type="caution">
    <text evidence="2">The sequence shown here is derived from an EMBL/GenBank/DDBJ whole genome shotgun (WGS) entry which is preliminary data.</text>
</comment>
<gene>
    <name evidence="2" type="ORF">BUFA31_01990</name>
</gene>
<dbReference type="Proteomes" id="UP000620147">
    <property type="component" value="Unassembled WGS sequence"/>
</dbReference>
<accession>A0ABQ1DWD4</accession>
<feature type="compositionally biased region" description="Basic residues" evidence="1">
    <location>
        <begin position="146"/>
        <end position="156"/>
    </location>
</feature>
<evidence type="ECO:0000256" key="1">
    <source>
        <dbReference type="SAM" id="MobiDB-lite"/>
    </source>
</evidence>
<dbReference type="EMBL" id="BLYJ01000002">
    <property type="protein sequence ID" value="GFO87035.1"/>
    <property type="molecule type" value="Genomic_DNA"/>
</dbReference>
<sequence>MNYRPKVVRCRLKTGGKSIPQIREECRGQGLTYRDFENIQRSNEEFDGLVVLLSLWDYDNHASYHLHNWDPADDERMMMAIYYAEQVHPFPRYKNDLAKFKADWAAQAYDPGGASLTFAPADVEELEVLCEEATEPEPEPPAPPAPKRKKHKRRRK</sequence>
<reference evidence="2 3" key="1">
    <citation type="submission" date="2020-06" db="EMBL/GenBank/DDBJ databases">
        <title>Characterization of fructooligosaccharide metabolism and fructooligosaccharide-degrading enzymes in human commensal butyrate producers.</title>
        <authorList>
            <person name="Tanno H."/>
            <person name="Fujii T."/>
            <person name="Hirano K."/>
            <person name="Maeno S."/>
            <person name="Tonozuka T."/>
            <person name="Sakamoto M."/>
            <person name="Ohkuma M."/>
            <person name="Tochio T."/>
            <person name="Endo A."/>
        </authorList>
    </citation>
    <scope>NUCLEOTIDE SEQUENCE [LARGE SCALE GENOMIC DNA]</scope>
    <source>
        <strain evidence="2 3">JCM 31056</strain>
    </source>
</reference>
<dbReference type="RefSeq" id="WP_188886433.1">
    <property type="nucleotide sequence ID" value="NZ_BLYJ01000002.1"/>
</dbReference>
<organism evidence="2 3">
    <name type="scientific">Butyricicoccus faecihominis</name>
    <dbReference type="NCBI Taxonomy" id="1712515"/>
    <lineage>
        <taxon>Bacteria</taxon>
        <taxon>Bacillati</taxon>
        <taxon>Bacillota</taxon>
        <taxon>Clostridia</taxon>
        <taxon>Eubacteriales</taxon>
        <taxon>Butyricicoccaceae</taxon>
        <taxon>Butyricicoccus</taxon>
    </lineage>
</organism>
<protein>
    <submittedName>
        <fullName evidence="2">Uncharacterized protein</fullName>
    </submittedName>
</protein>